<accession>A0A6M6E1J4</accession>
<organism evidence="1 2">
    <name type="scientific">Priestia megaterium</name>
    <name type="common">Bacillus megaterium</name>
    <dbReference type="NCBI Taxonomy" id="1404"/>
    <lineage>
        <taxon>Bacteria</taxon>
        <taxon>Bacillati</taxon>
        <taxon>Bacillota</taxon>
        <taxon>Bacilli</taxon>
        <taxon>Bacillales</taxon>
        <taxon>Bacillaceae</taxon>
        <taxon>Priestia</taxon>
    </lineage>
</organism>
<keyword evidence="1" id="KW-0614">Plasmid</keyword>
<dbReference type="AlphaFoldDB" id="A0A6M6E1J4"/>
<sequence>MTIWEELDNIEINKEDFSFLEDILKDEKGNQTVSLMSPLNKYTFISGMNELLINILNISKQLTVTCFQINNESKKQAVKLALEKFAKEKGYTLNFGKRLSL</sequence>
<dbReference type="Proteomes" id="UP000501076">
    <property type="component" value="Plasmid pFDU301A"/>
</dbReference>
<evidence type="ECO:0000313" key="2">
    <source>
        <dbReference type="Proteomes" id="UP000501076"/>
    </source>
</evidence>
<geneLocation type="plasmid" evidence="2">
    <name>pfdu301a</name>
</geneLocation>
<dbReference type="RefSeq" id="WP_171778811.1">
    <property type="nucleotide sequence ID" value="NZ_CP045273.1"/>
</dbReference>
<reference evidence="1 2" key="1">
    <citation type="submission" date="2019-10" db="EMBL/GenBank/DDBJ databases">
        <title>Complete genome sequences for adaption low water activity.</title>
        <authorList>
            <person name="Zhao L."/>
            <person name="Zhong J."/>
        </authorList>
    </citation>
    <scope>NUCLEOTIDE SEQUENCE [LARGE SCALE GENOMIC DNA]</scope>
    <source>
        <strain evidence="1 2">FDU301</strain>
        <plasmid evidence="2">pfdu301a</plasmid>
    </source>
</reference>
<evidence type="ECO:0000313" key="1">
    <source>
        <dbReference type="EMBL" id="QJX80812.1"/>
    </source>
</evidence>
<proteinExistence type="predicted"/>
<gene>
    <name evidence="1" type="ORF">FDZ14_32500</name>
</gene>
<name>A0A6M6E1J4_PRIMG</name>
<protein>
    <submittedName>
        <fullName evidence="1">Uncharacterized protein</fullName>
    </submittedName>
</protein>
<dbReference type="EMBL" id="CP045273">
    <property type="protein sequence ID" value="QJX80812.1"/>
    <property type="molecule type" value="Genomic_DNA"/>
</dbReference>